<feature type="transmembrane region" description="Helical" evidence="8">
    <location>
        <begin position="152"/>
        <end position="174"/>
    </location>
</feature>
<evidence type="ECO:0000256" key="6">
    <source>
        <dbReference type="ARBA" id="ARBA00023049"/>
    </source>
</evidence>
<feature type="transmembrane region" description="Helical" evidence="8">
    <location>
        <begin position="340"/>
        <end position="361"/>
    </location>
</feature>
<accession>A0ABY1Q326</accession>
<name>A0ABY1Q326_9BACT</name>
<keyword evidence="9" id="KW-0732">Signal</keyword>
<protein>
    <submittedName>
        <fullName evidence="11">Zn-dependent protease with chaperone function</fullName>
    </submittedName>
</protein>
<feature type="transmembrane region" description="Helical" evidence="8">
    <location>
        <begin position="77"/>
        <end position="95"/>
    </location>
</feature>
<evidence type="ECO:0000313" key="11">
    <source>
        <dbReference type="EMBL" id="SMP53246.1"/>
    </source>
</evidence>
<feature type="signal peptide" evidence="9">
    <location>
        <begin position="1"/>
        <end position="20"/>
    </location>
</feature>
<feature type="chain" id="PRO_5046799462" evidence="9">
    <location>
        <begin position="21"/>
        <end position="496"/>
    </location>
</feature>
<feature type="compositionally biased region" description="Basic and acidic residues" evidence="7">
    <location>
        <begin position="466"/>
        <end position="483"/>
    </location>
</feature>
<evidence type="ECO:0000256" key="3">
    <source>
        <dbReference type="ARBA" id="ARBA00022723"/>
    </source>
</evidence>
<dbReference type="Proteomes" id="UP001158067">
    <property type="component" value="Unassembled WGS sequence"/>
</dbReference>
<feature type="domain" description="Peptidase M48" evidence="10">
    <location>
        <begin position="227"/>
        <end position="438"/>
    </location>
</feature>
<keyword evidence="2 11" id="KW-0645">Protease</keyword>
<keyword evidence="6" id="KW-0482">Metalloprotease</keyword>
<keyword evidence="12" id="KW-1185">Reference proteome</keyword>
<evidence type="ECO:0000256" key="8">
    <source>
        <dbReference type="SAM" id="Phobius"/>
    </source>
</evidence>
<keyword evidence="8" id="KW-0472">Membrane</keyword>
<evidence type="ECO:0000256" key="2">
    <source>
        <dbReference type="ARBA" id="ARBA00022670"/>
    </source>
</evidence>
<dbReference type="EMBL" id="FXUG01000004">
    <property type="protein sequence ID" value="SMP53246.1"/>
    <property type="molecule type" value="Genomic_DNA"/>
</dbReference>
<evidence type="ECO:0000256" key="9">
    <source>
        <dbReference type="SAM" id="SignalP"/>
    </source>
</evidence>
<comment type="caution">
    <text evidence="11">The sequence shown here is derived from an EMBL/GenBank/DDBJ whole genome shotgun (WGS) entry which is preliminary data.</text>
</comment>
<dbReference type="InterPro" id="IPR001915">
    <property type="entry name" value="Peptidase_M48"/>
</dbReference>
<evidence type="ECO:0000313" key="12">
    <source>
        <dbReference type="Proteomes" id="UP001158067"/>
    </source>
</evidence>
<keyword evidence="5" id="KW-0862">Zinc</keyword>
<dbReference type="GO" id="GO:0006508">
    <property type="term" value="P:proteolysis"/>
    <property type="evidence" value="ECO:0007669"/>
    <property type="project" value="UniProtKB-KW"/>
</dbReference>
<gene>
    <name evidence="11" type="ORF">SAMN06265222_10485</name>
</gene>
<evidence type="ECO:0000256" key="4">
    <source>
        <dbReference type="ARBA" id="ARBA00022801"/>
    </source>
</evidence>
<dbReference type="Gene3D" id="3.30.2010.10">
    <property type="entry name" value="Metalloproteases ('zincins'), catalytic domain"/>
    <property type="match status" value="1"/>
</dbReference>
<keyword evidence="3" id="KW-0479">Metal-binding</keyword>
<organism evidence="11 12">
    <name type="scientific">Neorhodopirellula lusitana</name>
    <dbReference type="NCBI Taxonomy" id="445327"/>
    <lineage>
        <taxon>Bacteria</taxon>
        <taxon>Pseudomonadati</taxon>
        <taxon>Planctomycetota</taxon>
        <taxon>Planctomycetia</taxon>
        <taxon>Pirellulales</taxon>
        <taxon>Pirellulaceae</taxon>
        <taxon>Neorhodopirellula</taxon>
    </lineage>
</organism>
<evidence type="ECO:0000256" key="1">
    <source>
        <dbReference type="ARBA" id="ARBA00001947"/>
    </source>
</evidence>
<dbReference type="GO" id="GO:0008233">
    <property type="term" value="F:peptidase activity"/>
    <property type="evidence" value="ECO:0007669"/>
    <property type="project" value="UniProtKB-KW"/>
</dbReference>
<evidence type="ECO:0000256" key="5">
    <source>
        <dbReference type="ARBA" id="ARBA00022833"/>
    </source>
</evidence>
<feature type="region of interest" description="Disordered" evidence="7">
    <location>
        <begin position="466"/>
        <end position="496"/>
    </location>
</feature>
<feature type="transmembrane region" description="Helical" evidence="8">
    <location>
        <begin position="30"/>
        <end position="51"/>
    </location>
</feature>
<dbReference type="RefSeq" id="WP_283432277.1">
    <property type="nucleotide sequence ID" value="NZ_FXUG01000004.1"/>
</dbReference>
<proteinExistence type="predicted"/>
<keyword evidence="8" id="KW-0812">Transmembrane</keyword>
<sequence length="496" mass="55389">MTLYFFLLVIVSLMCGSAPAAGEISPRSVLATITMLIGWVVLIHIAGRWMAHQVKRGELHFVEAADYLRTQMEIFRWFALPITIMCHYGFSLAAYIRIQPVLESSMFLQACVLLWPGLTLLASTWSAEYYFAASVGTQPRTFRSYSAAMGRMMRAGPAWLVVPTLLFMGLGDIFEMVQTNWFGSASLLSGESSWMVWAVIGLGGCLVALLLPYLVRWMAKTQPLHPEIEKEIQTWLQRCGMSTHRFWGMHVARWDTGGRMLNAMVAGLIRPGRLLLISDRLIDELPRGQRLMVLMHELAHVKRWHVPLRMAAMMPAWFVSSCASKWLIEYGMMSEPVGAVVGGLLGLVTTVMVLGGISHFCELDADATACRLAVRACQRQDRHSPEDADEAPEVEMTLAMAAELMADALVRVTADHPASRKMSWLHPSLATRVGRLRRIANREQSGGSDLVHGDWEHGDWEHGDWEHSDRVHGDRGHGDRTHPLPDPGSEGHTLAI</sequence>
<keyword evidence="8" id="KW-1133">Transmembrane helix</keyword>
<evidence type="ECO:0000259" key="10">
    <source>
        <dbReference type="Pfam" id="PF01435"/>
    </source>
</evidence>
<dbReference type="Pfam" id="PF01435">
    <property type="entry name" value="Peptidase_M48"/>
    <property type="match status" value="1"/>
</dbReference>
<keyword evidence="4" id="KW-0378">Hydrolase</keyword>
<evidence type="ECO:0000256" key="7">
    <source>
        <dbReference type="SAM" id="MobiDB-lite"/>
    </source>
</evidence>
<feature type="transmembrane region" description="Helical" evidence="8">
    <location>
        <begin position="107"/>
        <end position="131"/>
    </location>
</feature>
<reference evidence="11 12" key="1">
    <citation type="submission" date="2017-05" db="EMBL/GenBank/DDBJ databases">
        <authorList>
            <person name="Varghese N."/>
            <person name="Submissions S."/>
        </authorList>
    </citation>
    <scope>NUCLEOTIDE SEQUENCE [LARGE SCALE GENOMIC DNA]</scope>
    <source>
        <strain evidence="11 12">DSM 25457</strain>
    </source>
</reference>
<feature type="transmembrane region" description="Helical" evidence="8">
    <location>
        <begin position="194"/>
        <end position="215"/>
    </location>
</feature>
<comment type="cofactor">
    <cofactor evidence="1">
        <name>Zn(2+)</name>
        <dbReference type="ChEBI" id="CHEBI:29105"/>
    </cofactor>
</comment>